<keyword evidence="3" id="KW-1185">Reference proteome</keyword>
<organism evidence="2 3">
    <name type="scientific">Hymenobacter properus</name>
    <dbReference type="NCBI Taxonomy" id="2791026"/>
    <lineage>
        <taxon>Bacteria</taxon>
        <taxon>Pseudomonadati</taxon>
        <taxon>Bacteroidota</taxon>
        <taxon>Cytophagia</taxon>
        <taxon>Cytophagales</taxon>
        <taxon>Hymenobacteraceae</taxon>
        <taxon>Hymenobacter</taxon>
    </lineage>
</organism>
<dbReference type="PANTHER" id="PTHR36933:SF1">
    <property type="entry name" value="SLL0788 PROTEIN"/>
    <property type="match status" value="1"/>
</dbReference>
<accession>A0A931FQB2</accession>
<dbReference type="Pfam" id="PF03713">
    <property type="entry name" value="DUF305"/>
    <property type="match status" value="2"/>
</dbReference>
<evidence type="ECO:0000313" key="2">
    <source>
        <dbReference type="EMBL" id="MBF9144419.1"/>
    </source>
</evidence>
<feature type="domain" description="DUF305" evidence="1">
    <location>
        <begin position="36"/>
        <end position="109"/>
    </location>
</feature>
<gene>
    <name evidence="2" type="ORF">I2I01_22440</name>
</gene>
<reference evidence="2 3" key="1">
    <citation type="submission" date="2020-11" db="EMBL/GenBank/DDBJ databases">
        <authorList>
            <person name="Kim M.K."/>
        </authorList>
    </citation>
    <scope>NUCLEOTIDE SEQUENCE [LARGE SCALE GENOMIC DNA]</scope>
    <source>
        <strain evidence="2 3">BT439</strain>
    </source>
</reference>
<proteinExistence type="predicted"/>
<dbReference type="EMBL" id="JADQDP010000008">
    <property type="protein sequence ID" value="MBF9144419.1"/>
    <property type="molecule type" value="Genomic_DNA"/>
</dbReference>
<dbReference type="AlphaFoldDB" id="A0A931FQB2"/>
<dbReference type="Proteomes" id="UP000645610">
    <property type="component" value="Unassembled WGS sequence"/>
</dbReference>
<evidence type="ECO:0000259" key="1">
    <source>
        <dbReference type="Pfam" id="PF03713"/>
    </source>
</evidence>
<dbReference type="InterPro" id="IPR012347">
    <property type="entry name" value="Ferritin-like"/>
</dbReference>
<dbReference type="InterPro" id="IPR005183">
    <property type="entry name" value="DUF305_CopM-like"/>
</dbReference>
<protein>
    <submittedName>
        <fullName evidence="2">DUF305 domain-containing protein</fullName>
    </submittedName>
</protein>
<dbReference type="PANTHER" id="PTHR36933">
    <property type="entry name" value="SLL0788 PROTEIN"/>
    <property type="match status" value="1"/>
</dbReference>
<feature type="domain" description="DUF305" evidence="1">
    <location>
        <begin position="160"/>
        <end position="236"/>
    </location>
</feature>
<dbReference type="RefSeq" id="WP_196288776.1">
    <property type="nucleotide sequence ID" value="NZ_JADQDP010000008.1"/>
</dbReference>
<sequence>MPPTFTFLYRTAYPVLLAGGLLLGSCRSGPEETADVHEAGAPATMMAALHTMAAHSKALPPGTDLDLYFARLMRENHRAAVAMSALELQQGHDPELRRIARDIHQAHQQLIFGLDSAIRRIRAQPPAFPTHTMQSDELAELLEAATNGLHPAAHRSIAKVEAGPDSLNHHHTPKQEDAGTGSIDHDYAALLIPHHQNSITLAHAELELGRDEGLQKIAFLVLKDQQREIELVQVWLRQHPNQAKP</sequence>
<evidence type="ECO:0000313" key="3">
    <source>
        <dbReference type="Proteomes" id="UP000645610"/>
    </source>
</evidence>
<comment type="caution">
    <text evidence="2">The sequence shown here is derived from an EMBL/GenBank/DDBJ whole genome shotgun (WGS) entry which is preliminary data.</text>
</comment>
<name>A0A931FQB2_9BACT</name>
<dbReference type="Gene3D" id="1.20.1260.10">
    <property type="match status" value="2"/>
</dbReference>